<dbReference type="GeneID" id="36517633"/>
<evidence type="ECO:0000259" key="6">
    <source>
        <dbReference type="PROSITE" id="PS51157"/>
    </source>
</evidence>
<evidence type="ECO:0000313" key="8">
    <source>
        <dbReference type="Proteomes" id="UP000238350"/>
    </source>
</evidence>
<protein>
    <submittedName>
        <fullName evidence="7">Protein mlo2</fullName>
    </submittedName>
</protein>
<keyword evidence="2" id="KW-0863">Zinc-finger</keyword>
<dbReference type="RefSeq" id="XP_024666210.1">
    <property type="nucleotide sequence ID" value="XM_024810442.1"/>
</dbReference>
<keyword evidence="1" id="KW-0479">Metal-binding</keyword>
<reference evidence="7 8" key="1">
    <citation type="submission" date="2017-04" db="EMBL/GenBank/DDBJ databases">
        <title>Genome sequencing of [Candida] sorbophila.</title>
        <authorList>
            <person name="Ahn J.O."/>
        </authorList>
    </citation>
    <scope>NUCLEOTIDE SEQUENCE [LARGE SCALE GENOMIC DNA]</scope>
    <source>
        <strain evidence="7 8">DS02</strain>
    </source>
</reference>
<evidence type="ECO:0000256" key="2">
    <source>
        <dbReference type="ARBA" id="ARBA00022771"/>
    </source>
</evidence>
<dbReference type="InterPro" id="IPR047506">
    <property type="entry name" value="UBR7-like_UBR-box"/>
</dbReference>
<organism evidence="7 8">
    <name type="scientific">Wickerhamiella sorbophila</name>
    <dbReference type="NCBI Taxonomy" id="45607"/>
    <lineage>
        <taxon>Eukaryota</taxon>
        <taxon>Fungi</taxon>
        <taxon>Dikarya</taxon>
        <taxon>Ascomycota</taxon>
        <taxon>Saccharomycotina</taxon>
        <taxon>Dipodascomycetes</taxon>
        <taxon>Dipodascales</taxon>
        <taxon>Trichomonascaceae</taxon>
        <taxon>Wickerhamiella</taxon>
    </lineage>
</organism>
<dbReference type="AlphaFoldDB" id="A0A2T0FMR9"/>
<accession>A0A2T0FMR9</accession>
<keyword evidence="8" id="KW-1185">Reference proteome</keyword>
<feature type="domain" description="UBR-type" evidence="6">
    <location>
        <begin position="31"/>
        <end position="102"/>
    </location>
</feature>
<dbReference type="InterPro" id="IPR040204">
    <property type="entry name" value="UBR7"/>
</dbReference>
<dbReference type="PANTHER" id="PTHR13513:SF9">
    <property type="entry name" value="E3 UBIQUITIN-PROTEIN LIGASE UBR7-RELATED"/>
    <property type="match status" value="1"/>
</dbReference>
<dbReference type="GO" id="GO:0008270">
    <property type="term" value="F:zinc ion binding"/>
    <property type="evidence" value="ECO:0007669"/>
    <property type="project" value="UniProtKB-KW"/>
</dbReference>
<dbReference type="OrthoDB" id="5795902at2759"/>
<feature type="region of interest" description="Disordered" evidence="5">
    <location>
        <begin position="188"/>
        <end position="222"/>
    </location>
</feature>
<evidence type="ECO:0000256" key="5">
    <source>
        <dbReference type="SAM" id="MobiDB-lite"/>
    </source>
</evidence>
<evidence type="ECO:0000256" key="3">
    <source>
        <dbReference type="ARBA" id="ARBA00022833"/>
    </source>
</evidence>
<dbReference type="InterPro" id="IPR003126">
    <property type="entry name" value="Znf_UBR"/>
</dbReference>
<feature type="zinc finger region" description="UBR-type" evidence="4">
    <location>
        <begin position="31"/>
        <end position="102"/>
    </location>
</feature>
<dbReference type="Pfam" id="PF02207">
    <property type="entry name" value="zf-UBR"/>
    <property type="match status" value="1"/>
</dbReference>
<dbReference type="GO" id="GO:0061630">
    <property type="term" value="F:ubiquitin protein ligase activity"/>
    <property type="evidence" value="ECO:0007669"/>
    <property type="project" value="InterPro"/>
</dbReference>
<evidence type="ECO:0000256" key="1">
    <source>
        <dbReference type="ARBA" id="ARBA00022723"/>
    </source>
</evidence>
<name>A0A2T0FMR9_9ASCO</name>
<dbReference type="GO" id="GO:0005737">
    <property type="term" value="C:cytoplasm"/>
    <property type="evidence" value="ECO:0007669"/>
    <property type="project" value="TreeGrafter"/>
</dbReference>
<dbReference type="EMBL" id="NDIQ01000022">
    <property type="protein sequence ID" value="PRT56265.1"/>
    <property type="molecule type" value="Genomic_DNA"/>
</dbReference>
<dbReference type="CDD" id="cd19677">
    <property type="entry name" value="UBR-box_UBR7"/>
    <property type="match status" value="1"/>
</dbReference>
<dbReference type="SMART" id="SM00396">
    <property type="entry name" value="ZnF_UBR1"/>
    <property type="match status" value="1"/>
</dbReference>
<gene>
    <name evidence="7" type="ORF">B9G98_03885</name>
</gene>
<dbReference type="PROSITE" id="PS51157">
    <property type="entry name" value="ZF_UBR"/>
    <property type="match status" value="1"/>
</dbReference>
<dbReference type="Proteomes" id="UP000238350">
    <property type="component" value="Unassembled WGS sequence"/>
</dbReference>
<evidence type="ECO:0000256" key="4">
    <source>
        <dbReference type="PROSITE-ProRule" id="PRU00508"/>
    </source>
</evidence>
<comment type="caution">
    <text evidence="7">The sequence shown here is derived from an EMBL/GenBank/DDBJ whole genome shotgun (WGS) entry which is preliminary data.</text>
</comment>
<keyword evidence="3" id="KW-0862">Zinc</keyword>
<proteinExistence type="predicted"/>
<sequence length="377" mass="42257">MTDDSVTAWELLEKQQALEKMAAEKYPWNPDECTRHMGVQRQLLYVCQTCQTASGKPNAICYSCSIRCHTDHDLVELFSKRAITCDCGTNQIKGDPCFLRKIGELEKSDNAFYGHNFNNQFCECDSEYNETEPGIMVQCLVGTQCQEDWFHERCILGLSIEEEKAARKALSKPVESSGVNLLDELESAHNVEHSEASEEPEATGAFTTDSESEDEDETLPGMPNAGEFDAFICWKCLSADDFSEIPGIRVDRVTWTATDSGKRNKTVQTSLFLRHGYEKAISELAKDSPAVLSLVKKHPFLVEPEQTYEPPQDDDANSSIFEAGERALQNLPREYANNGIKAYSMMRDKLTKFLAPFASEGKVVTQQDVATFFSSLN</sequence>
<dbReference type="PANTHER" id="PTHR13513">
    <property type="entry name" value="E3 UBIQUITIN-PROTEIN LIGASE UBR7"/>
    <property type="match status" value="1"/>
</dbReference>
<evidence type="ECO:0000313" key="7">
    <source>
        <dbReference type="EMBL" id="PRT56265.1"/>
    </source>
</evidence>